<organism evidence="2 3">
    <name type="scientific">Jimgerdemannia flammicorona</name>
    <dbReference type="NCBI Taxonomy" id="994334"/>
    <lineage>
        <taxon>Eukaryota</taxon>
        <taxon>Fungi</taxon>
        <taxon>Fungi incertae sedis</taxon>
        <taxon>Mucoromycota</taxon>
        <taxon>Mucoromycotina</taxon>
        <taxon>Endogonomycetes</taxon>
        <taxon>Endogonales</taxon>
        <taxon>Endogonaceae</taxon>
        <taxon>Jimgerdemannia</taxon>
    </lineage>
</organism>
<dbReference type="EMBL" id="RBNI01004440">
    <property type="protein sequence ID" value="RUP47488.1"/>
    <property type="molecule type" value="Genomic_DNA"/>
</dbReference>
<keyword evidence="3" id="KW-1185">Reference proteome</keyword>
<dbReference type="InterPro" id="IPR036629">
    <property type="entry name" value="YjbJ_sf"/>
</dbReference>
<comment type="caution">
    <text evidence="2">The sequence shown here is derived from an EMBL/GenBank/DDBJ whole genome shotgun (WGS) entry which is preliminary data.</text>
</comment>
<evidence type="ECO:0000313" key="3">
    <source>
        <dbReference type="Proteomes" id="UP000268093"/>
    </source>
</evidence>
<proteinExistence type="predicted"/>
<evidence type="ECO:0000313" key="2">
    <source>
        <dbReference type="EMBL" id="RUP47488.1"/>
    </source>
</evidence>
<gene>
    <name evidence="2" type="ORF">BC936DRAFT_145679</name>
</gene>
<dbReference type="Proteomes" id="UP000268093">
    <property type="component" value="Unassembled WGS sequence"/>
</dbReference>
<feature type="region of interest" description="Disordered" evidence="1">
    <location>
        <begin position="141"/>
        <end position="164"/>
    </location>
</feature>
<evidence type="ECO:0008006" key="4">
    <source>
        <dbReference type="Google" id="ProtNLM"/>
    </source>
</evidence>
<dbReference type="SUPFAM" id="SSF69047">
    <property type="entry name" value="Hypothetical protein YjbJ"/>
    <property type="match status" value="1"/>
</dbReference>
<protein>
    <recommendedName>
        <fullName evidence="4">CsbD-like domain-containing protein</fullName>
    </recommendedName>
</protein>
<feature type="region of interest" description="Disordered" evidence="1">
    <location>
        <begin position="1"/>
        <end position="45"/>
    </location>
</feature>
<evidence type="ECO:0000256" key="1">
    <source>
        <dbReference type="SAM" id="MobiDB-lite"/>
    </source>
</evidence>
<reference evidence="2 3" key="1">
    <citation type="journal article" date="2018" name="New Phytol.">
        <title>Phylogenomics of Endogonaceae and evolution of mycorrhizas within Mucoromycota.</title>
        <authorList>
            <person name="Chang Y."/>
            <person name="Desiro A."/>
            <person name="Na H."/>
            <person name="Sandor L."/>
            <person name="Lipzen A."/>
            <person name="Clum A."/>
            <person name="Barry K."/>
            <person name="Grigoriev I.V."/>
            <person name="Martin F.M."/>
            <person name="Stajich J.E."/>
            <person name="Smith M.E."/>
            <person name="Bonito G."/>
            <person name="Spatafora J.W."/>
        </authorList>
    </citation>
    <scope>NUCLEOTIDE SEQUENCE [LARGE SCALE GENOMIC DNA]</scope>
    <source>
        <strain evidence="2 3">GMNB39</strain>
    </source>
</reference>
<feature type="compositionally biased region" description="Basic and acidic residues" evidence="1">
    <location>
        <begin position="145"/>
        <end position="155"/>
    </location>
</feature>
<name>A0A433D9B9_9FUNG</name>
<sequence>MSDKIHIPNPSTESKFPPSHRPSDNTDFNDSLTSRPSVEPIHPTSRFVEEHVHVGPGAATTTAVHTTVPVHHVSETGSRCAPMISSTGTPGVVDVNGASEAERVADESGAAPPKPGRIGGMAEKMIGSIKSGFGKVVGSQEMQEEGMREKAEGEARIQAAKAEQ</sequence>
<dbReference type="AlphaFoldDB" id="A0A433D9B9"/>
<dbReference type="OrthoDB" id="9999611at2759"/>
<accession>A0A433D9B9</accession>
<feature type="compositionally biased region" description="Polar residues" evidence="1">
    <location>
        <begin position="25"/>
        <end position="36"/>
    </location>
</feature>